<dbReference type="AlphaFoldDB" id="E6U5Y8"/>
<gene>
    <name evidence="1" type="ordered locus">Ethha_0077</name>
</gene>
<dbReference type="RefSeq" id="WP_013484048.1">
    <property type="nucleotide sequence ID" value="NC_014828.1"/>
</dbReference>
<reference evidence="1 2" key="1">
    <citation type="submission" date="2010-12" db="EMBL/GenBank/DDBJ databases">
        <title>Complete sequence of Ethanoligenens harbinense YUAN-3.</title>
        <authorList>
            <person name="Lucas S."/>
            <person name="Copeland A."/>
            <person name="Lapidus A."/>
            <person name="Cheng J.-F."/>
            <person name="Bruce D."/>
            <person name="Goodwin L."/>
            <person name="Pitluck S."/>
            <person name="Chertkov O."/>
            <person name="Misra M."/>
            <person name="Detter J.C."/>
            <person name="Han C."/>
            <person name="Tapia R."/>
            <person name="Land M."/>
            <person name="Hauser L."/>
            <person name="Jeffries C."/>
            <person name="Kyrpides N."/>
            <person name="Ivanova N."/>
            <person name="Mikhailova N."/>
            <person name="Wang A."/>
            <person name="Mouttaki H."/>
            <person name="He Z."/>
            <person name="Zhou J."/>
            <person name="Hemme C.L."/>
            <person name="Woyke T."/>
        </authorList>
    </citation>
    <scope>NUCLEOTIDE SEQUENCE [LARGE SCALE GENOMIC DNA]</scope>
    <source>
        <strain evidence="2">DSM 18485 / JCM 12961 / CGMCC 1.5033 / YUAN-3</strain>
    </source>
</reference>
<evidence type="ECO:0000313" key="2">
    <source>
        <dbReference type="Proteomes" id="UP000001551"/>
    </source>
</evidence>
<sequence>MQLWYFSAAESAVFRNRLRQADTRELRMAKEALESYRTQGYHVADRYRAVKKELDKRMTYGRR</sequence>
<name>E6U5Y8_ETHHY</name>
<evidence type="ECO:0000313" key="1">
    <source>
        <dbReference type="EMBL" id="ADU25667.1"/>
    </source>
</evidence>
<keyword evidence="2" id="KW-1185">Reference proteome</keyword>
<dbReference type="KEGG" id="eha:Ethha_0077"/>
<dbReference type="HOGENOM" id="CLU_2879134_0_0_9"/>
<protein>
    <submittedName>
        <fullName evidence="1">Uncharacterized protein</fullName>
    </submittedName>
</protein>
<accession>E6U5Y8</accession>
<proteinExistence type="predicted"/>
<dbReference type="STRING" id="663278.Ethha_0077"/>
<dbReference type="Proteomes" id="UP000001551">
    <property type="component" value="Chromosome"/>
</dbReference>
<organism evidence="1 2">
    <name type="scientific">Ethanoligenens harbinense (strain DSM 18485 / JCM 12961 / CGMCC 1.5033 / YUAN-3)</name>
    <dbReference type="NCBI Taxonomy" id="663278"/>
    <lineage>
        <taxon>Bacteria</taxon>
        <taxon>Bacillati</taxon>
        <taxon>Bacillota</taxon>
        <taxon>Clostridia</taxon>
        <taxon>Eubacteriales</taxon>
        <taxon>Oscillospiraceae</taxon>
        <taxon>Ethanoligenens</taxon>
    </lineage>
</organism>
<dbReference type="EMBL" id="CP002400">
    <property type="protein sequence ID" value="ADU25667.1"/>
    <property type="molecule type" value="Genomic_DNA"/>
</dbReference>